<keyword evidence="2" id="KW-0808">Transferase</keyword>
<evidence type="ECO:0000256" key="4">
    <source>
        <dbReference type="ARBA" id="ARBA00022777"/>
    </source>
</evidence>
<dbReference type="Pfam" id="PF17042">
    <property type="entry name" value="NBD_C"/>
    <property type="match status" value="1"/>
</dbReference>
<keyword evidence="4 9" id="KW-0418">Kinase</keyword>
<evidence type="ECO:0000259" key="7">
    <source>
        <dbReference type="Pfam" id="PF07005"/>
    </source>
</evidence>
<evidence type="ECO:0000256" key="2">
    <source>
        <dbReference type="ARBA" id="ARBA00022679"/>
    </source>
</evidence>
<dbReference type="InterPro" id="IPR042213">
    <property type="entry name" value="NBD_C_sf"/>
</dbReference>
<evidence type="ECO:0000313" key="9">
    <source>
        <dbReference type="EMBL" id="GAA1677639.1"/>
    </source>
</evidence>
<protein>
    <submittedName>
        <fullName evidence="9">Four-carbon acid sugar kinase family protein</fullName>
    </submittedName>
</protein>
<keyword evidence="10" id="KW-1185">Reference proteome</keyword>
<keyword evidence="6" id="KW-0119">Carbohydrate metabolism</keyword>
<dbReference type="Proteomes" id="UP001500596">
    <property type="component" value="Unassembled WGS sequence"/>
</dbReference>
<dbReference type="GO" id="GO:0016301">
    <property type="term" value="F:kinase activity"/>
    <property type="evidence" value="ECO:0007669"/>
    <property type="project" value="UniProtKB-KW"/>
</dbReference>
<dbReference type="SUPFAM" id="SSF142764">
    <property type="entry name" value="YgbK-like"/>
    <property type="match status" value="1"/>
</dbReference>
<organism evidence="9 10">
    <name type="scientific">Microbacterium lacus</name>
    <dbReference type="NCBI Taxonomy" id="415217"/>
    <lineage>
        <taxon>Bacteria</taxon>
        <taxon>Bacillati</taxon>
        <taxon>Actinomycetota</taxon>
        <taxon>Actinomycetes</taxon>
        <taxon>Micrococcales</taxon>
        <taxon>Microbacteriaceae</taxon>
        <taxon>Microbacterium</taxon>
    </lineage>
</organism>
<proteinExistence type="inferred from homology"/>
<evidence type="ECO:0000256" key="1">
    <source>
        <dbReference type="ARBA" id="ARBA00005715"/>
    </source>
</evidence>
<dbReference type="EMBL" id="BAAAPK010000001">
    <property type="protein sequence ID" value="GAA1677639.1"/>
    <property type="molecule type" value="Genomic_DNA"/>
</dbReference>
<dbReference type="InterPro" id="IPR031475">
    <property type="entry name" value="NBD_C"/>
</dbReference>
<keyword evidence="3" id="KW-0547">Nucleotide-binding</keyword>
<gene>
    <name evidence="9" type="ORF">GCM10009807_21940</name>
</gene>
<dbReference type="Gene3D" id="3.40.980.20">
    <property type="entry name" value="Four-carbon acid sugar kinase, nucleotide binding domain"/>
    <property type="match status" value="1"/>
</dbReference>
<comment type="similarity">
    <text evidence="1">Belongs to the four-carbon acid sugar kinase family.</text>
</comment>
<dbReference type="RefSeq" id="WP_344054493.1">
    <property type="nucleotide sequence ID" value="NZ_BAAAPK010000001.1"/>
</dbReference>
<evidence type="ECO:0000259" key="8">
    <source>
        <dbReference type="Pfam" id="PF17042"/>
    </source>
</evidence>
<evidence type="ECO:0000256" key="5">
    <source>
        <dbReference type="ARBA" id="ARBA00022840"/>
    </source>
</evidence>
<feature type="domain" description="Four-carbon acid sugar kinase N-terminal" evidence="7">
    <location>
        <begin position="33"/>
        <end position="272"/>
    </location>
</feature>
<feature type="domain" description="Four-carbon acid sugar kinase nucleotide binding" evidence="8">
    <location>
        <begin position="298"/>
        <end position="462"/>
    </location>
</feature>
<dbReference type="Gene3D" id="3.40.50.10840">
    <property type="entry name" value="Putative sugar-binding, N-terminal domain"/>
    <property type="match status" value="1"/>
</dbReference>
<evidence type="ECO:0000256" key="3">
    <source>
        <dbReference type="ARBA" id="ARBA00022741"/>
    </source>
</evidence>
<sequence length="480" mass="50463">MKLDALLSPYPVSQPVNPAVIADRVRHSRRVHIVLDDDPTGTQSVADLPVLTQWAVEDLDWALDTGAPAVYVLTNTRSFDAETAARINREVVTAAVAATRARGIRPVFTSRSDSTLRGHFPLEPDVIVATLDGLGEPAVDGVVLVPAFPDAGRITIGGVHGMTDGVEFTPIGQTEFAQDSTFGYRSSRLADWVEEKSRGGIAAAQVVELTLDTIRAGAERIAEALCSAAPGSVFAADVVVEDDMRQLALGLELAEAGGRSFVYRVGPPFVRARIGQPQRSPLEIDDADAAESTTRGGLIVVGSHVGLTSRQLADLTARRPDAAVVELDVPSILDDSTVAATLEAAADRVVSSLADGDVIVHSSRTLIRTEDPDESLAISRRVSDALVAVVSRTLAARPPRFVIAKGGITSSDVASRGLSIRRAIVRGSLFPGIVSVWEPAEGPATGIPYVVFAGNVGSDTTLTEAVEKLSAPASHSAAQR</sequence>
<dbReference type="InterPro" id="IPR010737">
    <property type="entry name" value="4-carb_acid_sugar_kinase_N"/>
</dbReference>
<accession>A0ABN2GVU2</accession>
<dbReference type="Pfam" id="PF07005">
    <property type="entry name" value="SBD_N"/>
    <property type="match status" value="1"/>
</dbReference>
<reference evidence="9 10" key="1">
    <citation type="journal article" date="2019" name="Int. J. Syst. Evol. Microbiol.">
        <title>The Global Catalogue of Microorganisms (GCM) 10K type strain sequencing project: providing services to taxonomists for standard genome sequencing and annotation.</title>
        <authorList>
            <consortium name="The Broad Institute Genomics Platform"/>
            <consortium name="The Broad Institute Genome Sequencing Center for Infectious Disease"/>
            <person name="Wu L."/>
            <person name="Ma J."/>
        </authorList>
    </citation>
    <scope>NUCLEOTIDE SEQUENCE [LARGE SCALE GENOMIC DNA]</scope>
    <source>
        <strain evidence="9 10">JCM 15575</strain>
    </source>
</reference>
<name>A0ABN2GVU2_9MICO</name>
<evidence type="ECO:0000256" key="6">
    <source>
        <dbReference type="ARBA" id="ARBA00023277"/>
    </source>
</evidence>
<keyword evidence="5" id="KW-0067">ATP-binding</keyword>
<dbReference type="InterPro" id="IPR037051">
    <property type="entry name" value="4-carb_acid_sugar_kinase_N_sf"/>
</dbReference>
<evidence type="ECO:0000313" key="10">
    <source>
        <dbReference type="Proteomes" id="UP001500596"/>
    </source>
</evidence>
<comment type="caution">
    <text evidence="9">The sequence shown here is derived from an EMBL/GenBank/DDBJ whole genome shotgun (WGS) entry which is preliminary data.</text>
</comment>